<evidence type="ECO:0000313" key="2">
    <source>
        <dbReference type="EMBL" id="KAE8973716.1"/>
    </source>
</evidence>
<accession>A0A6A3HSP2</accession>
<comment type="caution">
    <text evidence="2">The sequence shown here is derived from an EMBL/GenBank/DDBJ whole genome shotgun (WGS) entry which is preliminary data.</text>
</comment>
<reference evidence="2 3" key="1">
    <citation type="submission" date="2018-09" db="EMBL/GenBank/DDBJ databases">
        <title>Genomic investigation of the strawberry pathogen Phytophthora fragariae indicates pathogenicity is determined by transcriptional variation in three key races.</title>
        <authorList>
            <person name="Adams T.M."/>
            <person name="Armitage A.D."/>
            <person name="Sobczyk M.K."/>
            <person name="Bates H.J."/>
            <person name="Dunwell J.M."/>
            <person name="Nellist C.F."/>
            <person name="Harrison R.J."/>
        </authorList>
    </citation>
    <scope>NUCLEOTIDE SEQUENCE [LARGE SCALE GENOMIC DNA]</scope>
    <source>
        <strain evidence="2 3">SCRP245</strain>
    </source>
</reference>
<feature type="compositionally biased region" description="Low complexity" evidence="1">
    <location>
        <begin position="246"/>
        <end position="257"/>
    </location>
</feature>
<organism evidence="2 3">
    <name type="scientific">Phytophthora fragariae</name>
    <dbReference type="NCBI Taxonomy" id="53985"/>
    <lineage>
        <taxon>Eukaryota</taxon>
        <taxon>Sar</taxon>
        <taxon>Stramenopiles</taxon>
        <taxon>Oomycota</taxon>
        <taxon>Peronosporomycetes</taxon>
        <taxon>Peronosporales</taxon>
        <taxon>Peronosporaceae</taxon>
        <taxon>Phytophthora</taxon>
    </lineage>
</organism>
<feature type="compositionally biased region" description="Gly residues" evidence="1">
    <location>
        <begin position="235"/>
        <end position="245"/>
    </location>
</feature>
<proteinExistence type="predicted"/>
<evidence type="ECO:0000313" key="3">
    <source>
        <dbReference type="Proteomes" id="UP000460718"/>
    </source>
</evidence>
<feature type="region of interest" description="Disordered" evidence="1">
    <location>
        <begin position="218"/>
        <end position="257"/>
    </location>
</feature>
<protein>
    <submittedName>
        <fullName evidence="2">Uncharacterized protein</fullName>
    </submittedName>
</protein>
<evidence type="ECO:0000256" key="1">
    <source>
        <dbReference type="SAM" id="MobiDB-lite"/>
    </source>
</evidence>
<sequence>MTGGAACALVDRSGGSIGGASAGGAAADVEGARGAEALHADDVADGVDFFFVARLGVEPTFALGFFAGFFGACGASRVSAPADAGADGVAGDDVELALVAAGALVVAAVTRPGVVRGPACVSDAAVAVAELAGAAVTGLPVAAVAGLAVAAVAGLGVPDVAGLVVFAAEGVGAGEALPSPWRRTSLFFCRRMSARASALGCRLLAILVLARVASETNDAAESSAGRGEPDARAVGAGGPWGGAEGAGESVAGCGMDA</sequence>
<dbReference type="AlphaFoldDB" id="A0A6A3HSP2"/>
<name>A0A6A3HSP2_9STRA</name>
<dbReference type="EMBL" id="QXFW01003005">
    <property type="protein sequence ID" value="KAE8973716.1"/>
    <property type="molecule type" value="Genomic_DNA"/>
</dbReference>
<gene>
    <name evidence="2" type="ORF">PF011_g25140</name>
</gene>
<dbReference type="Proteomes" id="UP000460718">
    <property type="component" value="Unassembled WGS sequence"/>
</dbReference>